<keyword evidence="1" id="KW-0472">Membrane</keyword>
<evidence type="ECO:0000313" key="2">
    <source>
        <dbReference type="EMBL" id="CBH96300.1"/>
    </source>
</evidence>
<gene>
    <name evidence="2" type="ORF">CARN2_2241</name>
</gene>
<keyword evidence="1" id="KW-0812">Transmembrane</keyword>
<organism evidence="2">
    <name type="scientific">mine drainage metagenome</name>
    <dbReference type="NCBI Taxonomy" id="410659"/>
    <lineage>
        <taxon>unclassified sequences</taxon>
        <taxon>metagenomes</taxon>
        <taxon>ecological metagenomes</taxon>
    </lineage>
</organism>
<sequence>MEVDVLPARTALNIGLTGLSIVGHACVKRRHRRGNWFWQLGKALGQTMFTLLEQWITKALSADSVASCVQGLVHWGRLEKSPAVPGDHV</sequence>
<proteinExistence type="predicted"/>
<evidence type="ECO:0000256" key="1">
    <source>
        <dbReference type="SAM" id="Phobius"/>
    </source>
</evidence>
<protein>
    <submittedName>
        <fullName evidence="2">Uncharacterized protein</fullName>
    </submittedName>
</protein>
<reference evidence="2" key="1">
    <citation type="submission" date="2009-10" db="EMBL/GenBank/DDBJ databases">
        <title>Diversity of trophic interactions inside an arsenic-rich microbial ecosystem.</title>
        <authorList>
            <person name="Bertin P.N."/>
            <person name="Heinrich-Salmeron A."/>
            <person name="Pelletier E."/>
            <person name="Goulhen-Chollet F."/>
            <person name="Arsene-Ploetze F."/>
            <person name="Gallien S."/>
            <person name="Calteau A."/>
            <person name="Vallenet D."/>
            <person name="Casiot C."/>
            <person name="Chane-Woon-Ming B."/>
            <person name="Giloteaux L."/>
            <person name="Barakat M."/>
            <person name="Bonnefoy V."/>
            <person name="Bruneel O."/>
            <person name="Chandler M."/>
            <person name="Cleiss J."/>
            <person name="Duran R."/>
            <person name="Elbaz-Poulichet F."/>
            <person name="Fonknechten N."/>
            <person name="Lauga B."/>
            <person name="Mornico D."/>
            <person name="Ortet P."/>
            <person name="Schaeffer C."/>
            <person name="Siguier P."/>
            <person name="Alexander Thil Smith A."/>
            <person name="Van Dorsselaer A."/>
            <person name="Weissenbach J."/>
            <person name="Medigue C."/>
            <person name="Le Paslier D."/>
        </authorList>
    </citation>
    <scope>NUCLEOTIDE SEQUENCE</scope>
</reference>
<name>E6PMZ8_9ZZZZ</name>
<feature type="transmembrane region" description="Helical" evidence="1">
    <location>
        <begin position="6"/>
        <end position="27"/>
    </location>
</feature>
<dbReference type="EMBL" id="CABM01000024">
    <property type="protein sequence ID" value="CBH96300.1"/>
    <property type="molecule type" value="Genomic_DNA"/>
</dbReference>
<comment type="caution">
    <text evidence="2">The sequence shown here is derived from an EMBL/GenBank/DDBJ whole genome shotgun (WGS) entry which is preliminary data.</text>
</comment>
<accession>E6PMZ8</accession>
<keyword evidence="1" id="KW-1133">Transmembrane helix</keyword>
<dbReference type="AlphaFoldDB" id="E6PMZ8"/>